<dbReference type="Proteomes" id="UP000187266">
    <property type="component" value="Chromosome"/>
</dbReference>
<name>A0A1U7DGL9_9RHOB</name>
<evidence type="ECO:0000313" key="3">
    <source>
        <dbReference type="Proteomes" id="UP000187266"/>
    </source>
</evidence>
<dbReference type="Pfam" id="PF12708">
    <property type="entry name" value="Pect-lyase_RHGA_epim"/>
    <property type="match status" value="1"/>
</dbReference>
<dbReference type="OrthoDB" id="7749009at2"/>
<dbReference type="InterPro" id="IPR011050">
    <property type="entry name" value="Pectin_lyase_fold/virulence"/>
</dbReference>
<feature type="domain" description="Rhamnogalacturonase A/B/Epimerase-like pectate lyase" evidence="1">
    <location>
        <begin position="189"/>
        <end position="265"/>
    </location>
</feature>
<evidence type="ECO:0000313" key="2">
    <source>
        <dbReference type="EMBL" id="APX89116.1"/>
    </source>
</evidence>
<organism evidence="2 3">
    <name type="scientific">Brevirhabdus pacifica</name>
    <dbReference type="NCBI Taxonomy" id="1267768"/>
    <lineage>
        <taxon>Bacteria</taxon>
        <taxon>Pseudomonadati</taxon>
        <taxon>Pseudomonadota</taxon>
        <taxon>Alphaproteobacteria</taxon>
        <taxon>Rhodobacterales</taxon>
        <taxon>Paracoccaceae</taxon>
        <taxon>Brevirhabdus</taxon>
    </lineage>
</organism>
<dbReference type="Gene3D" id="2.160.20.10">
    <property type="entry name" value="Single-stranded right-handed beta-helix, Pectin lyase-like"/>
    <property type="match status" value="1"/>
</dbReference>
<protein>
    <recommendedName>
        <fullName evidence="1">Rhamnogalacturonase A/B/Epimerase-like pectate lyase domain-containing protein</fullName>
    </recommendedName>
</protein>
<gene>
    <name evidence="2" type="ORF">BV394_04795</name>
</gene>
<sequence length="763" mass="82095">MIMASTTSAQLMPPPFEDGLAVYSSGDGTPGSATYDGAANAALVTGDQDFGSCLEMQKTQAVQKLRYMGETPLLPGCYLKISARVKAVSGNLPNVRVAGWAGGSGGAHVTGLTEVATATTLDTYGKVVTVEAIVGSGARTGVELAWGIETLYGHFGLDLTGPDGGLVRIDDLIVEDVTQSFLREMMDIVDVRDYGARGDGTTDDSAAFEAADLAAAGRTVLVSDGVFRLESSVTFDSRVRFQGTLSMPDSAVLSLTRNFDLPAYIDAFGSEQLAFRKAFQALLNFSDHESLDLGGRRIDVDGPIDMQAAVNDKTSWAIRRVIRNGQLNAVAGSGWTPDQVVAQASYATSANTTLSNVSNVAGIAVGSLVEGAGVGREVYVRDRNVAAGTLTLSQPLHAAAGTQSYTFTRFKYMLDFTGFEYLAKFSIEDVEFQLDGKASGIALARDGVTFHLRDCFITKPADRGITSIGRGCQGMLIDQCNMISSEQALRVQDRRTVAMNTNANDVKVRDSRIVKFKHFAVMNGGSHLFVGNHWFQGDDESGGTRTAGLVLTQPNCSTVITGNYIDNNAIEWTNEHDSAPEHSAEFSFGALTLTGNNFYSLNSGSWFRWLIIKPHGGGHYIHGLTIRGNTFKAINGNLDRPEMVDESIATLDRSRFRNIVVEANTFNGIDQIIGNPTIQYHEQNTASDAWTVDFSGYLPFDGSARTVQSVVRHNSFRDAGGGRVFPGWDVNTQQGANGDQVRVNWSQPVTGKVWVTARCDNPN</sequence>
<keyword evidence="3" id="KW-1185">Reference proteome</keyword>
<dbReference type="AlphaFoldDB" id="A0A1U7DGL9"/>
<dbReference type="InterPro" id="IPR024535">
    <property type="entry name" value="RHGA/B-epi-like_pectate_lyase"/>
</dbReference>
<dbReference type="EMBL" id="CP019124">
    <property type="protein sequence ID" value="APX89116.1"/>
    <property type="molecule type" value="Genomic_DNA"/>
</dbReference>
<dbReference type="STRING" id="1267768.BV394_04795"/>
<dbReference type="InterPro" id="IPR012334">
    <property type="entry name" value="Pectin_lyas_fold"/>
</dbReference>
<evidence type="ECO:0000259" key="1">
    <source>
        <dbReference type="Pfam" id="PF12708"/>
    </source>
</evidence>
<accession>A0A1U7DGL9</accession>
<reference evidence="2 3" key="1">
    <citation type="submission" date="2017-01" db="EMBL/GenBank/DDBJ databases">
        <title>Genomic analysis of Xuhuaishuia manganoxidans DY6-4.</title>
        <authorList>
            <person name="Wang X."/>
        </authorList>
    </citation>
    <scope>NUCLEOTIDE SEQUENCE [LARGE SCALE GENOMIC DNA]</scope>
    <source>
        <strain evidence="2 3">DY6-4</strain>
    </source>
</reference>
<dbReference type="SUPFAM" id="SSF51126">
    <property type="entry name" value="Pectin lyase-like"/>
    <property type="match status" value="1"/>
</dbReference>
<proteinExistence type="predicted"/>